<sequence>MSTPNGLNGSAAPDAAAPVTRAALFGQLLGTLPDTLLGTRRDTLRDTLRGALLDTPLAPTHDPSRDDPLRDPAVRDLAWLLLSPDLLRPQSPIGALANPFETPSQLQATTAWLRALDAAPESLHLDLEATRITRLGRYAERLLGWFLQYGPAAQLVAAGVPLRRAGVTLGECDFLVSTREGARLHWELAVKCYLHAGEARESSAGRLADYVGPNLKDRFDIKLAHLLNHQLPLSAREEFASAGYPGPWTAQMFVKGWLFYRHGDTPADPVELDPAHGRGWWVTRSDWPAFAAAHARTWRALPRLEWLAPRRVALDEQGASRGKNKDESKDSDMAEGAPYVDAPTLAAQTSPQRGPVMVAAFIEDGAGHLIERSRGFIVPDDWPEHARHYATQ</sequence>
<dbReference type="Pfam" id="PF08907">
    <property type="entry name" value="DUF1853"/>
    <property type="match status" value="1"/>
</dbReference>
<dbReference type="InterPro" id="IPR015003">
    <property type="entry name" value="DUF1853"/>
</dbReference>
<evidence type="ECO:0000313" key="3">
    <source>
        <dbReference type="Proteomes" id="UP000193228"/>
    </source>
</evidence>
<organism evidence="2 3">
    <name type="scientific">Paraburkholderia susongensis</name>
    <dbReference type="NCBI Taxonomy" id="1515439"/>
    <lineage>
        <taxon>Bacteria</taxon>
        <taxon>Pseudomonadati</taxon>
        <taxon>Pseudomonadota</taxon>
        <taxon>Betaproteobacteria</taxon>
        <taxon>Burkholderiales</taxon>
        <taxon>Burkholderiaceae</taxon>
        <taxon>Paraburkholderia</taxon>
    </lineage>
</organism>
<reference evidence="3" key="1">
    <citation type="submission" date="2017-04" db="EMBL/GenBank/DDBJ databases">
        <authorList>
            <person name="Varghese N."/>
            <person name="Submissions S."/>
        </authorList>
    </citation>
    <scope>NUCLEOTIDE SEQUENCE [LARGE SCALE GENOMIC DNA]</scope>
    <source>
        <strain evidence="3">LMG 29540</strain>
    </source>
</reference>
<dbReference type="STRING" id="1515439.SAMN06265784_101229"/>
<proteinExistence type="predicted"/>
<dbReference type="Proteomes" id="UP000193228">
    <property type="component" value="Unassembled WGS sequence"/>
</dbReference>
<feature type="region of interest" description="Disordered" evidence="1">
    <location>
        <begin position="316"/>
        <end position="336"/>
    </location>
</feature>
<gene>
    <name evidence="2" type="ORF">SAMN06265784_101229</name>
</gene>
<accession>A0A1X7I122</accession>
<dbReference type="EMBL" id="FXAT01000001">
    <property type="protein sequence ID" value="SMG08020.1"/>
    <property type="molecule type" value="Genomic_DNA"/>
</dbReference>
<evidence type="ECO:0000256" key="1">
    <source>
        <dbReference type="SAM" id="MobiDB-lite"/>
    </source>
</evidence>
<evidence type="ECO:0008006" key="4">
    <source>
        <dbReference type="Google" id="ProtNLM"/>
    </source>
</evidence>
<keyword evidence="3" id="KW-1185">Reference proteome</keyword>
<name>A0A1X7I122_9BURK</name>
<evidence type="ECO:0000313" key="2">
    <source>
        <dbReference type="EMBL" id="SMG08020.1"/>
    </source>
</evidence>
<feature type="compositionally biased region" description="Basic and acidic residues" evidence="1">
    <location>
        <begin position="323"/>
        <end position="332"/>
    </location>
</feature>
<dbReference type="AlphaFoldDB" id="A0A1X7I122"/>
<protein>
    <recommendedName>
        <fullName evidence="4">DUF1853 domain-containing protein</fullName>
    </recommendedName>
</protein>